<evidence type="ECO:0000256" key="10">
    <source>
        <dbReference type="ARBA" id="ARBA00022946"/>
    </source>
</evidence>
<keyword evidence="18" id="KW-1185">Reference proteome</keyword>
<dbReference type="Pfam" id="PF00271">
    <property type="entry name" value="Helicase_C"/>
    <property type="match status" value="1"/>
</dbReference>
<comment type="catalytic activity">
    <reaction evidence="13">
        <text>ATP + H2O = ADP + phosphate + H(+)</text>
        <dbReference type="Rhea" id="RHEA:13065"/>
        <dbReference type="ChEBI" id="CHEBI:15377"/>
        <dbReference type="ChEBI" id="CHEBI:15378"/>
        <dbReference type="ChEBI" id="CHEBI:30616"/>
        <dbReference type="ChEBI" id="CHEBI:43474"/>
        <dbReference type="ChEBI" id="CHEBI:456216"/>
        <dbReference type="EC" id="3.6.4.13"/>
    </reaction>
</comment>
<evidence type="ECO:0000313" key="17">
    <source>
        <dbReference type="EMBL" id="KAB8342703.1"/>
    </source>
</evidence>
<dbReference type="GO" id="GO:0016787">
    <property type="term" value="F:hydrolase activity"/>
    <property type="evidence" value="ECO:0007669"/>
    <property type="project" value="UniProtKB-KW"/>
</dbReference>
<dbReference type="CDD" id="cd17913">
    <property type="entry name" value="DEXQc_Suv3"/>
    <property type="match status" value="1"/>
</dbReference>
<evidence type="ECO:0000256" key="9">
    <source>
        <dbReference type="ARBA" id="ARBA00022840"/>
    </source>
</evidence>
<evidence type="ECO:0000256" key="3">
    <source>
        <dbReference type="ARBA" id="ARBA00004436"/>
    </source>
</evidence>
<feature type="region of interest" description="Disordered" evidence="15">
    <location>
        <begin position="927"/>
        <end position="968"/>
    </location>
</feature>
<evidence type="ECO:0000256" key="11">
    <source>
        <dbReference type="ARBA" id="ARBA00023128"/>
    </source>
</evidence>
<proteinExistence type="inferred from homology"/>
<dbReference type="InterPro" id="IPR022192">
    <property type="entry name" value="SUV3_C"/>
</dbReference>
<dbReference type="PANTHER" id="PTHR12131:SF1">
    <property type="entry name" value="ATP-DEPENDENT RNA HELICASE SUPV3L1, MITOCHONDRIAL-RELATED"/>
    <property type="match status" value="1"/>
</dbReference>
<dbReference type="AlphaFoldDB" id="A0A5N6KU33"/>
<dbReference type="Gene3D" id="1.20.272.40">
    <property type="match status" value="1"/>
</dbReference>
<comment type="cofactor">
    <cofactor evidence="2">
        <name>Mg(2+)</name>
        <dbReference type="ChEBI" id="CHEBI:18420"/>
    </cofactor>
</comment>
<dbReference type="GO" id="GO:0003724">
    <property type="term" value="F:RNA helicase activity"/>
    <property type="evidence" value="ECO:0007669"/>
    <property type="project" value="UniProtKB-EC"/>
</dbReference>
<comment type="subunit">
    <text evidence="4">Homodimer; in free form. Component of the mitochondrial degradosome (mtEXO) complex which is a heteropentamer containing 2 copies of SUPV3L1 and 3 copies of PNPT1.</text>
</comment>
<accession>A0A5N6KU33</accession>
<dbReference type="InterPro" id="IPR044774">
    <property type="entry name" value="Suv3_DEXQc"/>
</dbReference>
<dbReference type="EMBL" id="VIBQ01000012">
    <property type="protein sequence ID" value="KAB8342703.1"/>
    <property type="molecule type" value="Genomic_DNA"/>
</dbReference>
<sequence>MEKKGVWRIIPGRGQHREQSSGQLGSSQSRFEASLRGTYLPSAGQAWRCPWWAEVCLVTGGFCPAADWQSAEYASASARMRVQSLDFGDNFQSMTSTSPLCPDFLHGASFALHSASTLDYSGHTMQAVSRGPRQCIFCAFRSSATFSTHTRHDVSVRFIAPNRRSEDQSSDHRRKDESRSNQGRKEQRNARFGEHSSLNQPSRRLSREQRRRTSGNGSNGLVSEKPFLQGQEKVFVFKRLKPDDVLLSTLSDFRLRLFGDRILARLGLSRQELEKTYNEFIESIKHRMKREDEDQDYALGRLRRAVGTRSGAMRDQHNQYAVDVEIRAALLDHVYKGNTDAATLRDQAAAVDMESPAEWYAGARHIQRTIHLHVGPTNSGKTYHALKRLENADTGIYAGPLRLLAHEVFMRLNAAGKRCNLLTGDDKRYGDPGETIDASQAIRTPAPMTSCTVEMVPTHADLDVAVIDEIQMIGHPERAWAWTRAVLGVRAKELHLCGEERAVPVIQALMASVGDEVIVHKYERLSPLEMAPKSLEGDLSKLEKGDCIVAFSIVTIHSLRRTIEERTGKKCAIVYGSLPPETRAQQARLFNEPNNDYDYLVASNAVGMGLNLAIRRIVFQNSVRFNGLDSFVAIDSAEIKQIGGRAGRYSNAHEDMKKDAIADADDGIVVKAKDATARPPGLVTTLENLDYPTISKGMKAELQPITKLGIIPPDHIMERFARYFPPRTPCSYILIRLLELSRTSSLFFLCDFDQAVGVADALEEVEGLTWAERLQFLQAPVSPRDAGDCALARELAKVVVEKRSITVLEVENLDLDLLDEQRVVDRAYLRSMERLHKGLVIYAWLSYRFPQNFVAVSLTRHVKELVEKRIEEVLEKTAFTYDRERANRAREQALKGMLASEGSGAQDNAAGELQFEAPVDPSLETNTLFDTRAESANNPQRTSNGAQPAHLADEADHHPNEMGTRPQG</sequence>
<evidence type="ECO:0000256" key="7">
    <source>
        <dbReference type="ARBA" id="ARBA00022801"/>
    </source>
</evidence>
<keyword evidence="7" id="KW-0378">Hydrolase</keyword>
<evidence type="ECO:0000256" key="14">
    <source>
        <dbReference type="ARBA" id="ARBA00060772"/>
    </source>
</evidence>
<keyword evidence="12" id="KW-1135">Mitochondrion nucleoid</keyword>
<dbReference type="Gene3D" id="1.20.58.1080">
    <property type="match status" value="1"/>
</dbReference>
<dbReference type="GO" id="GO:0000965">
    <property type="term" value="P:mitochondrial RNA 3'-end processing"/>
    <property type="evidence" value="ECO:0007669"/>
    <property type="project" value="TreeGrafter"/>
</dbReference>
<name>A0A5N6KU33_9ROSI</name>
<dbReference type="Gene3D" id="3.40.50.300">
    <property type="entry name" value="P-loop containing nucleotide triphosphate hydrolases"/>
    <property type="match status" value="2"/>
</dbReference>
<comment type="cofactor">
    <cofactor evidence="1">
        <name>Mn(2+)</name>
        <dbReference type="ChEBI" id="CHEBI:29035"/>
    </cofactor>
</comment>
<dbReference type="Proteomes" id="UP000327013">
    <property type="component" value="Unassembled WGS sequence"/>
</dbReference>
<dbReference type="FunFam" id="3.40.50.300:FF:000957">
    <property type="entry name" value="ATP-dependent RNA helicase SUV3L, mitochondrial"/>
    <property type="match status" value="1"/>
</dbReference>
<evidence type="ECO:0000256" key="6">
    <source>
        <dbReference type="ARBA" id="ARBA00022741"/>
    </source>
</evidence>
<feature type="compositionally biased region" description="Basic and acidic residues" evidence="15">
    <location>
        <begin position="951"/>
        <end position="960"/>
    </location>
</feature>
<dbReference type="OrthoDB" id="6692397at2759"/>
<evidence type="ECO:0000313" key="18">
    <source>
        <dbReference type="Proteomes" id="UP000327013"/>
    </source>
</evidence>
<evidence type="ECO:0000256" key="4">
    <source>
        <dbReference type="ARBA" id="ARBA00011661"/>
    </source>
</evidence>
<evidence type="ECO:0000259" key="16">
    <source>
        <dbReference type="PROSITE" id="PS51194"/>
    </source>
</evidence>
<evidence type="ECO:0000256" key="12">
    <source>
        <dbReference type="ARBA" id="ARBA00023271"/>
    </source>
</evidence>
<keyword evidence="9" id="KW-0067">ATP-binding</keyword>
<evidence type="ECO:0000256" key="15">
    <source>
        <dbReference type="SAM" id="MobiDB-lite"/>
    </source>
</evidence>
<feature type="region of interest" description="Disordered" evidence="15">
    <location>
        <begin position="157"/>
        <end position="224"/>
    </location>
</feature>
<dbReference type="Pfam" id="PF22527">
    <property type="entry name" value="DEXQc_Suv3"/>
    <property type="match status" value="1"/>
</dbReference>
<keyword evidence="10" id="KW-0809">Transit peptide</keyword>
<dbReference type="InterPro" id="IPR050699">
    <property type="entry name" value="RNA-DNA_Helicase"/>
</dbReference>
<comment type="similarity">
    <text evidence="14">Belongs to the DExH box helicase family.</text>
</comment>
<gene>
    <name evidence="17" type="ORF">FH972_022303</name>
</gene>
<dbReference type="InterPro" id="IPR055206">
    <property type="entry name" value="DEXQc_SUV3"/>
</dbReference>
<dbReference type="FunFam" id="3.40.50.300:FF:000269">
    <property type="entry name" value="ATP-dependent RNA helicase SUPV3L1, mitochondrial"/>
    <property type="match status" value="1"/>
</dbReference>
<dbReference type="InterPro" id="IPR001650">
    <property type="entry name" value="Helicase_C-like"/>
</dbReference>
<dbReference type="EC" id="3.6.4.13" evidence="5"/>
<dbReference type="InterPro" id="IPR027417">
    <property type="entry name" value="P-loop_NTPase"/>
</dbReference>
<feature type="compositionally biased region" description="Polar residues" evidence="15">
    <location>
        <begin position="927"/>
        <end position="946"/>
    </location>
</feature>
<dbReference type="PROSITE" id="PS51194">
    <property type="entry name" value="HELICASE_CTER"/>
    <property type="match status" value="1"/>
</dbReference>
<evidence type="ECO:0000256" key="1">
    <source>
        <dbReference type="ARBA" id="ARBA00001936"/>
    </source>
</evidence>
<evidence type="ECO:0000256" key="5">
    <source>
        <dbReference type="ARBA" id="ARBA00012552"/>
    </source>
</evidence>
<evidence type="ECO:0000256" key="8">
    <source>
        <dbReference type="ARBA" id="ARBA00022806"/>
    </source>
</evidence>
<dbReference type="GO" id="GO:0005524">
    <property type="term" value="F:ATP binding"/>
    <property type="evidence" value="ECO:0007669"/>
    <property type="project" value="UniProtKB-KW"/>
</dbReference>
<dbReference type="SUPFAM" id="SSF52540">
    <property type="entry name" value="P-loop containing nucleoside triphosphate hydrolases"/>
    <property type="match status" value="1"/>
</dbReference>
<comment type="subcellular location">
    <subcellularLocation>
        <location evidence="3">Mitochondrion matrix</location>
        <location evidence="3">Mitochondrion nucleoid</location>
    </subcellularLocation>
</comment>
<dbReference type="GO" id="GO:0045025">
    <property type="term" value="C:mitochondrial degradosome"/>
    <property type="evidence" value="ECO:0007669"/>
    <property type="project" value="TreeGrafter"/>
</dbReference>
<dbReference type="PANTHER" id="PTHR12131">
    <property type="entry name" value="ATP-DEPENDENT RNA AND DNA HELICASE"/>
    <property type="match status" value="1"/>
</dbReference>
<dbReference type="InterPro" id="IPR041082">
    <property type="entry name" value="Suv3_C_1"/>
</dbReference>
<feature type="region of interest" description="Disordered" evidence="15">
    <location>
        <begin position="1"/>
        <end position="27"/>
    </location>
</feature>
<evidence type="ECO:0000256" key="2">
    <source>
        <dbReference type="ARBA" id="ARBA00001946"/>
    </source>
</evidence>
<organism evidence="17 18">
    <name type="scientific">Carpinus fangiana</name>
    <dbReference type="NCBI Taxonomy" id="176857"/>
    <lineage>
        <taxon>Eukaryota</taxon>
        <taxon>Viridiplantae</taxon>
        <taxon>Streptophyta</taxon>
        <taxon>Embryophyta</taxon>
        <taxon>Tracheophyta</taxon>
        <taxon>Spermatophyta</taxon>
        <taxon>Magnoliopsida</taxon>
        <taxon>eudicotyledons</taxon>
        <taxon>Gunneridae</taxon>
        <taxon>Pentapetalae</taxon>
        <taxon>rosids</taxon>
        <taxon>fabids</taxon>
        <taxon>Fagales</taxon>
        <taxon>Betulaceae</taxon>
        <taxon>Carpinus</taxon>
    </lineage>
</organism>
<keyword evidence="11" id="KW-0496">Mitochondrion</keyword>
<dbReference type="SMART" id="SM00490">
    <property type="entry name" value="HELICc"/>
    <property type="match status" value="1"/>
</dbReference>
<feature type="compositionally biased region" description="Basic and acidic residues" evidence="15">
    <location>
        <begin position="163"/>
        <end position="194"/>
    </location>
</feature>
<dbReference type="Pfam" id="PF12513">
    <property type="entry name" value="SUV3_C"/>
    <property type="match status" value="1"/>
</dbReference>
<keyword evidence="8" id="KW-0347">Helicase</keyword>
<dbReference type="GO" id="GO:0042645">
    <property type="term" value="C:mitochondrial nucleoid"/>
    <property type="evidence" value="ECO:0007669"/>
    <property type="project" value="UniProtKB-SubCell"/>
</dbReference>
<evidence type="ECO:0000256" key="13">
    <source>
        <dbReference type="ARBA" id="ARBA00047984"/>
    </source>
</evidence>
<comment type="caution">
    <text evidence="17">The sequence shown here is derived from an EMBL/GenBank/DDBJ whole genome shotgun (WGS) entry which is preliminary data.</text>
</comment>
<keyword evidence="6" id="KW-0547">Nucleotide-binding</keyword>
<protein>
    <recommendedName>
        <fullName evidence="5">RNA helicase</fullName>
        <ecNumber evidence="5">3.6.4.13</ecNumber>
    </recommendedName>
</protein>
<feature type="domain" description="Helicase C-terminal" evidence="16">
    <location>
        <begin position="534"/>
        <end position="706"/>
    </location>
</feature>
<dbReference type="CDD" id="cd18805">
    <property type="entry name" value="SF2_C_suv3"/>
    <property type="match status" value="1"/>
</dbReference>
<dbReference type="Pfam" id="PF18147">
    <property type="entry name" value="Suv3_C_1"/>
    <property type="match status" value="1"/>
</dbReference>
<reference evidence="17 18" key="1">
    <citation type="submission" date="2019-06" db="EMBL/GenBank/DDBJ databases">
        <title>A chromosomal-level reference genome of Carpinus fangiana (Coryloideae, Betulaceae).</title>
        <authorList>
            <person name="Yang X."/>
            <person name="Wang Z."/>
            <person name="Zhang L."/>
            <person name="Hao G."/>
            <person name="Liu J."/>
            <person name="Yang Y."/>
        </authorList>
    </citation>
    <scope>NUCLEOTIDE SEQUENCE [LARGE SCALE GENOMIC DNA]</scope>
    <source>
        <strain evidence="17">Cfa_2016G</strain>
        <tissue evidence="17">Leaf</tissue>
    </source>
</reference>